<dbReference type="EMBL" id="CP017558">
    <property type="protein sequence ID" value="AOW06830.1"/>
    <property type="molecule type" value="Genomic_DNA"/>
</dbReference>
<evidence type="ECO:0000313" key="6">
    <source>
        <dbReference type="Proteomes" id="UP000182444"/>
    </source>
</evidence>
<evidence type="ECO:0000256" key="1">
    <source>
        <dbReference type="ARBA" id="ARBA00008853"/>
    </source>
</evidence>
<feature type="binding site" evidence="3">
    <location>
        <position position="125"/>
    </location>
    <ligand>
        <name>substrate</name>
    </ligand>
</feature>
<dbReference type="Proteomes" id="UP000182444">
    <property type="component" value="Chromosome 1F"/>
</dbReference>
<dbReference type="VEuPathDB" id="FungiDB:YALI0_F07931g"/>
<dbReference type="RefSeq" id="XP_068139395.1">
    <property type="nucleotide sequence ID" value="XM_068283294.1"/>
</dbReference>
<dbReference type="PRINTS" id="PR01790">
    <property type="entry name" value="SMP30FAMILY"/>
</dbReference>
<dbReference type="Pfam" id="PF08450">
    <property type="entry name" value="SGL"/>
    <property type="match status" value="1"/>
</dbReference>
<feature type="active site" description="Proton donor/acceptor" evidence="2">
    <location>
        <position position="222"/>
    </location>
</feature>
<dbReference type="GO" id="GO:0005509">
    <property type="term" value="F:calcium ion binding"/>
    <property type="evidence" value="ECO:0007669"/>
    <property type="project" value="TreeGrafter"/>
</dbReference>
<dbReference type="OMA" id="LWRCRAD"/>
<dbReference type="SUPFAM" id="SSF63829">
    <property type="entry name" value="Calcium-dependent phosphotriesterase"/>
    <property type="match status" value="1"/>
</dbReference>
<dbReference type="GeneID" id="2908377"/>
<dbReference type="GO" id="GO:0004341">
    <property type="term" value="F:gluconolactonase activity"/>
    <property type="evidence" value="ECO:0007669"/>
    <property type="project" value="TreeGrafter"/>
</dbReference>
<dbReference type="AlphaFoldDB" id="A0A1D8NMG4"/>
<feature type="binding site" evidence="3">
    <location>
        <position position="35"/>
    </location>
    <ligand>
        <name>a divalent metal cation</name>
        <dbReference type="ChEBI" id="CHEBI:60240"/>
    </ligand>
</feature>
<dbReference type="InterPro" id="IPR013658">
    <property type="entry name" value="SGL"/>
</dbReference>
<dbReference type="InterPro" id="IPR005511">
    <property type="entry name" value="SMP-30"/>
</dbReference>
<name>A0A1D8NMG4_YARLL</name>
<proteinExistence type="inferred from homology"/>
<feature type="binding site" evidence="3">
    <location>
        <position position="222"/>
    </location>
    <ligand>
        <name>a divalent metal cation</name>
        <dbReference type="ChEBI" id="CHEBI:60240"/>
    </ligand>
</feature>
<comment type="cofactor">
    <cofactor evidence="3">
        <name>Zn(2+)</name>
        <dbReference type="ChEBI" id="CHEBI:29105"/>
    </cofactor>
    <text evidence="3">Binds 1 divalent metal cation per subunit.</text>
</comment>
<feature type="domain" description="SMP-30/Gluconolactonase/LRE-like region" evidence="4">
    <location>
        <begin position="33"/>
        <end position="280"/>
    </location>
</feature>
<dbReference type="PANTHER" id="PTHR10907:SF47">
    <property type="entry name" value="REGUCALCIN"/>
    <property type="match status" value="1"/>
</dbReference>
<feature type="binding site" evidence="3">
    <location>
        <position position="127"/>
    </location>
    <ligand>
        <name>substrate</name>
    </ligand>
</feature>
<dbReference type="Gene3D" id="2.120.10.30">
    <property type="entry name" value="TolB, C-terminal domain"/>
    <property type="match status" value="1"/>
</dbReference>
<comment type="similarity">
    <text evidence="1">Belongs to the SMP-30/CGR1 family.</text>
</comment>
<feature type="binding site" evidence="3">
    <location>
        <position position="145"/>
    </location>
    <ligand>
        <name>substrate</name>
    </ligand>
</feature>
<organism evidence="5 6">
    <name type="scientific">Yarrowia lipolytica</name>
    <name type="common">Candida lipolytica</name>
    <dbReference type="NCBI Taxonomy" id="4952"/>
    <lineage>
        <taxon>Eukaryota</taxon>
        <taxon>Fungi</taxon>
        <taxon>Dikarya</taxon>
        <taxon>Ascomycota</taxon>
        <taxon>Saccharomycotina</taxon>
        <taxon>Dipodascomycetes</taxon>
        <taxon>Dipodascales</taxon>
        <taxon>Dipodascales incertae sedis</taxon>
        <taxon>Yarrowia</taxon>
    </lineage>
</organism>
<evidence type="ECO:0000256" key="2">
    <source>
        <dbReference type="PIRSR" id="PIRSR605511-1"/>
    </source>
</evidence>
<dbReference type="InterPro" id="IPR011042">
    <property type="entry name" value="6-blade_b-propeller_TolB-like"/>
</dbReference>
<sequence length="309" mass="34384">MFKTPFFPSHALISPTFLLNRGWCIFIDTRYKLGECPTYDSRDNSLVWTDILGETVQRINYDEPNQVTTHKTPCSVGCIGLTETPGVYIAGTKQGVALLDFRPGQQQQFKMVHSFDSLNLDADIRANDGTVSPDGRFWISTMAEDVDQKVAPRGRLFVYDGQTIEEVSGYDVHIPNGMGWLEGTVSGPFVFTDSANHRLLKDKKPFIEIENIEGCSMHPEPDGLTLSEDGDIWTAQFGASRVRRYSPEGILKDEIKFPAACITCPTFAGKDYNELIATSFNDDKGEGGKVFRVKLEGVKGVPKYVFKSA</sequence>
<keyword evidence="3" id="KW-0479">Metal-binding</keyword>
<evidence type="ECO:0000256" key="3">
    <source>
        <dbReference type="PIRSR" id="PIRSR605511-2"/>
    </source>
</evidence>
<evidence type="ECO:0000259" key="4">
    <source>
        <dbReference type="Pfam" id="PF08450"/>
    </source>
</evidence>
<keyword evidence="3" id="KW-0862">Zinc</keyword>
<feature type="binding site" evidence="3">
    <location>
        <position position="176"/>
    </location>
    <ligand>
        <name>a divalent metal cation</name>
        <dbReference type="ChEBI" id="CHEBI:60240"/>
    </ligand>
</feature>
<dbReference type="eggNOG" id="KOG4499">
    <property type="taxonomic scope" value="Eukaryota"/>
</dbReference>
<evidence type="ECO:0000313" key="5">
    <source>
        <dbReference type="EMBL" id="AOW06830.1"/>
    </source>
</evidence>
<dbReference type="PANTHER" id="PTHR10907">
    <property type="entry name" value="REGUCALCIN"/>
    <property type="match status" value="1"/>
</dbReference>
<protein>
    <recommendedName>
        <fullName evidence="4">SMP-30/Gluconolactonase/LRE-like region domain-containing protein</fullName>
    </recommendedName>
</protein>
<accession>A0A1D8NMG4</accession>
<dbReference type="VEuPathDB" id="FungiDB:YALI1_F11292g"/>
<reference evidence="5 6" key="1">
    <citation type="journal article" date="2016" name="PLoS ONE">
        <title>Sequence Assembly of Yarrowia lipolytica Strain W29/CLIB89 Shows Transposable Element Diversity.</title>
        <authorList>
            <person name="Magnan C."/>
            <person name="Yu J."/>
            <person name="Chang I."/>
            <person name="Jahn E."/>
            <person name="Kanomata Y."/>
            <person name="Wu J."/>
            <person name="Zeller M."/>
            <person name="Oakes M."/>
            <person name="Baldi P."/>
            <person name="Sandmeyer S."/>
        </authorList>
    </citation>
    <scope>NUCLEOTIDE SEQUENCE [LARGE SCALE GENOMIC DNA]</scope>
    <source>
        <strain evidence="6">CLIB89(W29)</strain>
    </source>
</reference>
<gene>
    <name evidence="5" type="ORF">YALI1_F11292g</name>
</gene>